<keyword evidence="1" id="KW-0472">Membrane</keyword>
<reference evidence="2" key="1">
    <citation type="journal article" date="2021" name="Proc. Natl. Acad. Sci. U.S.A.">
        <title>A Catalog of Tens of Thousands of Viruses from Human Metagenomes Reveals Hidden Associations with Chronic Diseases.</title>
        <authorList>
            <person name="Tisza M.J."/>
            <person name="Buck C.B."/>
        </authorList>
    </citation>
    <scope>NUCLEOTIDE SEQUENCE</scope>
    <source>
        <strain evidence="2">CtLpa4</strain>
    </source>
</reference>
<keyword evidence="1" id="KW-0812">Transmembrane</keyword>
<sequence length="101" mass="10969">MRITEYLKSLIRANSYDSSKSFALVLSVLVGALIGLCVCFCLVWDVCSNGHLETDLEGLGIFLLCVGAYMAGGGVNKALSERKRSINKEHINEKVNSNGKD</sequence>
<organism evidence="2">
    <name type="scientific">virus sp. ctLpa4</name>
    <dbReference type="NCBI Taxonomy" id="2825814"/>
    <lineage>
        <taxon>Viruses</taxon>
    </lineage>
</organism>
<accession>A0A8S5RM09</accession>
<feature type="transmembrane region" description="Helical" evidence="1">
    <location>
        <begin position="58"/>
        <end position="79"/>
    </location>
</feature>
<feature type="transmembrane region" description="Helical" evidence="1">
    <location>
        <begin position="21"/>
        <end position="46"/>
    </location>
</feature>
<evidence type="ECO:0000313" key="2">
    <source>
        <dbReference type="EMBL" id="DAE32203.1"/>
    </source>
</evidence>
<proteinExistence type="predicted"/>
<protein>
    <submittedName>
        <fullName evidence="2">Uncharacterized protein</fullName>
    </submittedName>
</protein>
<keyword evidence="1" id="KW-1133">Transmembrane helix</keyword>
<name>A0A8S5RM09_9VIRU</name>
<evidence type="ECO:0000256" key="1">
    <source>
        <dbReference type="SAM" id="Phobius"/>
    </source>
</evidence>
<dbReference type="EMBL" id="BK059118">
    <property type="protein sequence ID" value="DAE32203.1"/>
    <property type="molecule type" value="Genomic_DNA"/>
</dbReference>